<gene>
    <name evidence="1" type="ORF">F6V30_09785</name>
</gene>
<dbReference type="Proteomes" id="UP000798046">
    <property type="component" value="Unassembled WGS sequence"/>
</dbReference>
<proteinExistence type="predicted"/>
<comment type="caution">
    <text evidence="1">The sequence shown here is derived from an EMBL/GenBank/DDBJ whole genome shotgun (WGS) entry which is preliminary data.</text>
</comment>
<protein>
    <submittedName>
        <fullName evidence="1">Uncharacterized protein</fullName>
    </submittedName>
</protein>
<sequence>MLLCLVLAAPVPAAVNCELNNPVNDVTRLFPESTSFKTAYFSFATRGGEPLLRKVESRLGGAPSLYAPLNVPYTLYEIYKGKKQIGYIHGVNQKGQFGVLEVFVSLDMAGTIRAFYIQRMAGQWARKFTSPRFGRQFVGLSIRDFERYDTVGGRGTGRVAAIENPAPEAATDFFGLLRAVKKNLVLMDEFFYSAER</sequence>
<name>A0ABQ6TP62_9BACT</name>
<reference evidence="1 2" key="1">
    <citation type="journal article" date="2020" name="Microorganisms">
        <title>Description of Three Novel Members in the Family Geobacteraceae, Oryzomonas japonicum gen. nov., sp. nov., Oryzomonas sagensis sp. nov., and Oryzomonas ruber sp. nov.</title>
        <authorList>
            <person name="Xu Z."/>
            <person name="Masuda Y."/>
            <person name="Hayakawa C."/>
            <person name="Ushijima N."/>
            <person name="Kawano K."/>
            <person name="Shiratori Y."/>
            <person name="Senoo K."/>
            <person name="Itoh H."/>
        </authorList>
    </citation>
    <scope>NUCLEOTIDE SEQUENCE [LARGE SCALE GENOMIC DNA]</scope>
    <source>
        <strain evidence="1 2">Red100</strain>
    </source>
</reference>
<evidence type="ECO:0000313" key="1">
    <source>
        <dbReference type="EMBL" id="KAB0670429.1"/>
    </source>
</evidence>
<dbReference type="RefSeq" id="WP_151156790.1">
    <property type="nucleotide sequence ID" value="NZ_VZRA01000002.1"/>
</dbReference>
<dbReference type="EMBL" id="VZRA01000002">
    <property type="protein sequence ID" value="KAB0670429.1"/>
    <property type="molecule type" value="Genomic_DNA"/>
</dbReference>
<accession>A0ABQ6TP62</accession>
<keyword evidence="2" id="KW-1185">Reference proteome</keyword>
<evidence type="ECO:0000313" key="2">
    <source>
        <dbReference type="Proteomes" id="UP000798046"/>
    </source>
</evidence>
<organism evidence="1 2">
    <name type="scientific">Oryzomonas sagensis</name>
    <dbReference type="NCBI Taxonomy" id="2603857"/>
    <lineage>
        <taxon>Bacteria</taxon>
        <taxon>Pseudomonadati</taxon>
        <taxon>Thermodesulfobacteriota</taxon>
        <taxon>Desulfuromonadia</taxon>
        <taxon>Geobacterales</taxon>
        <taxon>Geobacteraceae</taxon>
        <taxon>Oryzomonas</taxon>
    </lineage>
</organism>